<protein>
    <submittedName>
        <fullName evidence="8">Tyrosine-type recombinase/integrase</fullName>
    </submittedName>
</protein>
<dbReference type="Gene3D" id="1.10.150.130">
    <property type="match status" value="1"/>
</dbReference>
<reference evidence="8 9" key="1">
    <citation type="submission" date="2024-09" db="EMBL/GenBank/DDBJ databases">
        <title>Laminarin stimulates single cell rates of sulfate reduction while oxygen inhibits transcriptomic activity in coastal marine sediment.</title>
        <authorList>
            <person name="Lindsay M."/>
            <person name="Orcutt B."/>
            <person name="Emerson D."/>
            <person name="Stepanauskas R."/>
            <person name="D'Angelo T."/>
        </authorList>
    </citation>
    <scope>NUCLEOTIDE SEQUENCE [LARGE SCALE GENOMIC DNA]</scope>
    <source>
        <strain evidence="8">SAG AM-311-K15</strain>
    </source>
</reference>
<dbReference type="InterPro" id="IPR011010">
    <property type="entry name" value="DNA_brk_join_enz"/>
</dbReference>
<dbReference type="Gene3D" id="1.10.443.10">
    <property type="entry name" value="Intergrase catalytic core"/>
    <property type="match status" value="1"/>
</dbReference>
<keyword evidence="3 5" id="KW-0238">DNA-binding</keyword>
<name>A0ABV6Z1X0_UNCC1</name>
<gene>
    <name evidence="8" type="ORF">ACFL27_19575</name>
</gene>
<dbReference type="InterPro" id="IPR013762">
    <property type="entry name" value="Integrase-like_cat_sf"/>
</dbReference>
<dbReference type="Pfam" id="PF00589">
    <property type="entry name" value="Phage_integrase"/>
    <property type="match status" value="1"/>
</dbReference>
<evidence type="ECO:0000256" key="2">
    <source>
        <dbReference type="ARBA" id="ARBA00022908"/>
    </source>
</evidence>
<evidence type="ECO:0000313" key="8">
    <source>
        <dbReference type="EMBL" id="MFC1852404.1"/>
    </source>
</evidence>
<dbReference type="InterPro" id="IPR002104">
    <property type="entry name" value="Integrase_catalytic"/>
</dbReference>
<dbReference type="PANTHER" id="PTHR30349:SF64">
    <property type="entry name" value="PROPHAGE INTEGRASE INTD-RELATED"/>
    <property type="match status" value="1"/>
</dbReference>
<keyword evidence="4" id="KW-0233">DNA recombination</keyword>
<dbReference type="InterPro" id="IPR004107">
    <property type="entry name" value="Integrase_SAM-like_N"/>
</dbReference>
<dbReference type="InterPro" id="IPR010998">
    <property type="entry name" value="Integrase_recombinase_N"/>
</dbReference>
<feature type="domain" description="Core-binding (CB)" evidence="7">
    <location>
        <begin position="7"/>
        <end position="87"/>
    </location>
</feature>
<dbReference type="Proteomes" id="UP001594351">
    <property type="component" value="Unassembled WGS sequence"/>
</dbReference>
<feature type="domain" description="Tyr recombinase" evidence="6">
    <location>
        <begin position="104"/>
        <end position="251"/>
    </location>
</feature>
<dbReference type="Pfam" id="PF13495">
    <property type="entry name" value="Phage_int_SAM_4"/>
    <property type="match status" value="1"/>
</dbReference>
<dbReference type="PROSITE" id="PS51900">
    <property type="entry name" value="CB"/>
    <property type="match status" value="1"/>
</dbReference>
<organism evidence="8 9">
    <name type="scientific">candidate division CSSED10-310 bacterium</name>
    <dbReference type="NCBI Taxonomy" id="2855610"/>
    <lineage>
        <taxon>Bacteria</taxon>
        <taxon>Bacteria division CSSED10-310</taxon>
    </lineage>
</organism>
<comment type="caution">
    <text evidence="8">The sequence shown here is derived from an EMBL/GenBank/DDBJ whole genome shotgun (WGS) entry which is preliminary data.</text>
</comment>
<dbReference type="EMBL" id="JBHPBY010000308">
    <property type="protein sequence ID" value="MFC1852404.1"/>
    <property type="molecule type" value="Genomic_DNA"/>
</dbReference>
<keyword evidence="2" id="KW-0229">DNA integration</keyword>
<dbReference type="SUPFAM" id="SSF56349">
    <property type="entry name" value="DNA breaking-rejoining enzymes"/>
    <property type="match status" value="1"/>
</dbReference>
<sequence length="251" mass="29253">MEQKEEQRFQELYERHLQLLKLQGKSNKTIDAYSRAVRRIRQHFDCCPDTLTHEQLQDYFSALVDSHSWSTVKLDRLGLMFYWRFVLKRNWDWVNMIKPPKIQTIPDILSPAEIELLIGKTRKLRYRVFLLTTYSMGLRLSEALSLEVGDIDGAAQQVHIRHGKGHKARLVPLPDLTLRALRELWCRHRNPRFIFPNANGSLHTVRRTTTHMDAGGTQMAMKRVVEECGIKKKYPSTRCATVLPLICSNAD</sequence>
<keyword evidence="9" id="KW-1185">Reference proteome</keyword>
<accession>A0ABV6Z1X0</accession>
<evidence type="ECO:0000256" key="1">
    <source>
        <dbReference type="ARBA" id="ARBA00008857"/>
    </source>
</evidence>
<proteinExistence type="inferred from homology"/>
<dbReference type="InterPro" id="IPR050090">
    <property type="entry name" value="Tyrosine_recombinase_XerCD"/>
</dbReference>
<evidence type="ECO:0000256" key="5">
    <source>
        <dbReference type="PROSITE-ProRule" id="PRU01248"/>
    </source>
</evidence>
<dbReference type="PROSITE" id="PS51898">
    <property type="entry name" value="TYR_RECOMBINASE"/>
    <property type="match status" value="1"/>
</dbReference>
<dbReference type="InterPro" id="IPR044068">
    <property type="entry name" value="CB"/>
</dbReference>
<comment type="similarity">
    <text evidence="1">Belongs to the 'phage' integrase family.</text>
</comment>
<evidence type="ECO:0000259" key="6">
    <source>
        <dbReference type="PROSITE" id="PS51898"/>
    </source>
</evidence>
<evidence type="ECO:0000256" key="4">
    <source>
        <dbReference type="ARBA" id="ARBA00023172"/>
    </source>
</evidence>
<evidence type="ECO:0000256" key="3">
    <source>
        <dbReference type="ARBA" id="ARBA00023125"/>
    </source>
</evidence>
<evidence type="ECO:0000313" key="9">
    <source>
        <dbReference type="Proteomes" id="UP001594351"/>
    </source>
</evidence>
<dbReference type="PANTHER" id="PTHR30349">
    <property type="entry name" value="PHAGE INTEGRASE-RELATED"/>
    <property type="match status" value="1"/>
</dbReference>
<evidence type="ECO:0000259" key="7">
    <source>
        <dbReference type="PROSITE" id="PS51900"/>
    </source>
</evidence>